<dbReference type="EMBL" id="AP025314">
    <property type="protein sequence ID" value="BDD08440.1"/>
    <property type="molecule type" value="Genomic_DNA"/>
</dbReference>
<organism evidence="9 10">
    <name type="scientific">Fulvitalea axinellae</name>
    <dbReference type="NCBI Taxonomy" id="1182444"/>
    <lineage>
        <taxon>Bacteria</taxon>
        <taxon>Pseudomonadati</taxon>
        <taxon>Bacteroidota</taxon>
        <taxon>Cytophagia</taxon>
        <taxon>Cytophagales</taxon>
        <taxon>Persicobacteraceae</taxon>
        <taxon>Fulvitalea</taxon>
    </lineage>
</organism>
<keyword evidence="7 8" id="KW-0472">Membrane</keyword>
<keyword evidence="5 8" id="KW-0812">Transmembrane</keyword>
<comment type="subcellular location">
    <subcellularLocation>
        <location evidence="1">Cell membrane</location>
        <topology evidence="1">Multi-pass membrane protein</topology>
    </subcellularLocation>
</comment>
<keyword evidence="6 8" id="KW-1133">Transmembrane helix</keyword>
<dbReference type="SUPFAM" id="SSF81345">
    <property type="entry name" value="ABC transporter involved in vitamin B12 uptake, BtuC"/>
    <property type="match status" value="1"/>
</dbReference>
<evidence type="ECO:0000256" key="8">
    <source>
        <dbReference type="SAM" id="Phobius"/>
    </source>
</evidence>
<dbReference type="Pfam" id="PF01032">
    <property type="entry name" value="FecCD"/>
    <property type="match status" value="1"/>
</dbReference>
<sequence>MYTQIQKNSTIVIGLMAAATVLATASLSVGAVDIPLSDALSILLNKIGNHPLSESAERYAVVLLDIRVPRVLLAAIVGASLGVSGAALQGLFRNPLVEPGLIGVSSGAALAAVVVIVFGASLPPFWAEIAGTYLLPLFAFGGGLAVTLAAYRFGKQNGQTNIALLILSGIAFNALAGALIGLVIYHADDEALRNYTFWSMGDLSGASGKRLLLCLPFIVAPSLVILRSRKALNAIALGEKEAYHLGVNVERVKRTVIVCAAMAVGASVALTGMIGFVGLVVPHIIRTAFGPDHKIVLPASLPGGALLLIGADMAARTVVSPAELPIGIVTSLLGAPFFIYLLMKTKKKTSLN</sequence>
<dbReference type="InterPro" id="IPR000522">
    <property type="entry name" value="ABC_transptr_permease_BtuC"/>
</dbReference>
<evidence type="ECO:0000256" key="4">
    <source>
        <dbReference type="ARBA" id="ARBA00022475"/>
    </source>
</evidence>
<feature type="transmembrane region" description="Helical" evidence="8">
    <location>
        <begin position="163"/>
        <end position="187"/>
    </location>
</feature>
<keyword evidence="3" id="KW-0813">Transport</keyword>
<dbReference type="CDD" id="cd06550">
    <property type="entry name" value="TM_ABC_iron-siderophores_like"/>
    <property type="match status" value="1"/>
</dbReference>
<evidence type="ECO:0000313" key="10">
    <source>
        <dbReference type="Proteomes" id="UP001348817"/>
    </source>
</evidence>
<accession>A0AAU9DC77</accession>
<evidence type="ECO:0000256" key="5">
    <source>
        <dbReference type="ARBA" id="ARBA00022692"/>
    </source>
</evidence>
<dbReference type="FunFam" id="1.10.3470.10:FF:000001">
    <property type="entry name" value="Vitamin B12 ABC transporter permease BtuC"/>
    <property type="match status" value="1"/>
</dbReference>
<evidence type="ECO:0000256" key="7">
    <source>
        <dbReference type="ARBA" id="ARBA00023136"/>
    </source>
</evidence>
<dbReference type="KEGG" id="fax:FUAX_08720"/>
<feature type="transmembrane region" description="Helical" evidence="8">
    <location>
        <begin position="133"/>
        <end position="151"/>
    </location>
</feature>
<dbReference type="GO" id="GO:0005886">
    <property type="term" value="C:plasma membrane"/>
    <property type="evidence" value="ECO:0007669"/>
    <property type="project" value="UniProtKB-SubCell"/>
</dbReference>
<feature type="transmembrane region" description="Helical" evidence="8">
    <location>
        <begin position="256"/>
        <end position="281"/>
    </location>
</feature>
<evidence type="ECO:0000256" key="1">
    <source>
        <dbReference type="ARBA" id="ARBA00004651"/>
    </source>
</evidence>
<dbReference type="RefSeq" id="WP_338393702.1">
    <property type="nucleotide sequence ID" value="NZ_AP025314.1"/>
</dbReference>
<dbReference type="GO" id="GO:0033214">
    <property type="term" value="P:siderophore-iron import into cell"/>
    <property type="evidence" value="ECO:0007669"/>
    <property type="project" value="TreeGrafter"/>
</dbReference>
<evidence type="ECO:0000256" key="3">
    <source>
        <dbReference type="ARBA" id="ARBA00022448"/>
    </source>
</evidence>
<keyword evidence="10" id="KW-1185">Reference proteome</keyword>
<evidence type="ECO:0000313" key="9">
    <source>
        <dbReference type="EMBL" id="BDD08440.1"/>
    </source>
</evidence>
<gene>
    <name evidence="9" type="ORF">FUAX_08720</name>
</gene>
<dbReference type="PANTHER" id="PTHR30472:SF25">
    <property type="entry name" value="ABC TRANSPORTER PERMEASE PROTEIN MJ0876-RELATED"/>
    <property type="match status" value="1"/>
</dbReference>
<dbReference type="InterPro" id="IPR037294">
    <property type="entry name" value="ABC_BtuC-like"/>
</dbReference>
<proteinExistence type="inferred from homology"/>
<feature type="transmembrane region" description="Helical" evidence="8">
    <location>
        <begin position="100"/>
        <end position="121"/>
    </location>
</feature>
<reference evidence="9 10" key="1">
    <citation type="submission" date="2021-12" db="EMBL/GenBank/DDBJ databases">
        <title>Genome sequencing of bacteria with rrn-lacking chromosome and rrn-plasmid.</title>
        <authorList>
            <person name="Anda M."/>
            <person name="Iwasaki W."/>
        </authorList>
    </citation>
    <scope>NUCLEOTIDE SEQUENCE [LARGE SCALE GENOMIC DNA]</scope>
    <source>
        <strain evidence="9 10">DSM 100852</strain>
    </source>
</reference>
<dbReference type="Gene3D" id="1.10.3470.10">
    <property type="entry name" value="ABC transporter involved in vitamin B12 uptake, BtuC"/>
    <property type="match status" value="1"/>
</dbReference>
<dbReference type="PANTHER" id="PTHR30472">
    <property type="entry name" value="FERRIC ENTEROBACTIN TRANSPORT SYSTEM PERMEASE PROTEIN"/>
    <property type="match status" value="1"/>
</dbReference>
<dbReference type="GO" id="GO:0022857">
    <property type="term" value="F:transmembrane transporter activity"/>
    <property type="evidence" value="ECO:0007669"/>
    <property type="project" value="InterPro"/>
</dbReference>
<name>A0AAU9DC77_9BACT</name>
<evidence type="ECO:0000256" key="2">
    <source>
        <dbReference type="ARBA" id="ARBA00007935"/>
    </source>
</evidence>
<evidence type="ECO:0000256" key="6">
    <source>
        <dbReference type="ARBA" id="ARBA00022989"/>
    </source>
</evidence>
<comment type="similarity">
    <text evidence="2">Belongs to the binding-protein-dependent transport system permease family. FecCD subfamily.</text>
</comment>
<dbReference type="Proteomes" id="UP001348817">
    <property type="component" value="Chromosome"/>
</dbReference>
<feature type="transmembrane region" description="Helical" evidence="8">
    <location>
        <begin position="71"/>
        <end position="88"/>
    </location>
</feature>
<keyword evidence="4" id="KW-1003">Cell membrane</keyword>
<feature type="transmembrane region" description="Helical" evidence="8">
    <location>
        <begin position="207"/>
        <end position="226"/>
    </location>
</feature>
<dbReference type="AlphaFoldDB" id="A0AAU9DC77"/>
<protein>
    <submittedName>
        <fullName evidence="9">Hemin ABC transporter permease</fullName>
    </submittedName>
</protein>
<feature type="transmembrane region" description="Helical" evidence="8">
    <location>
        <begin position="324"/>
        <end position="343"/>
    </location>
</feature>